<evidence type="ECO:0000313" key="1">
    <source>
        <dbReference type="EMBL" id="EHL05744.1"/>
    </source>
</evidence>
<dbReference type="HOGENOM" id="CLU_3269013_0_0_9"/>
<organism evidence="1 2">
    <name type="scientific">Desulfitobacterium hafniense DP7</name>
    <dbReference type="NCBI Taxonomy" id="537010"/>
    <lineage>
        <taxon>Bacteria</taxon>
        <taxon>Bacillati</taxon>
        <taxon>Bacillota</taxon>
        <taxon>Clostridia</taxon>
        <taxon>Eubacteriales</taxon>
        <taxon>Desulfitobacteriaceae</taxon>
        <taxon>Desulfitobacterium</taxon>
    </lineage>
</organism>
<dbReference type="PATRIC" id="fig|537010.4.peg.3278"/>
<protein>
    <submittedName>
        <fullName evidence="1">Uncharacterized protein</fullName>
    </submittedName>
</protein>
<evidence type="ECO:0000313" key="2">
    <source>
        <dbReference type="Proteomes" id="UP000004416"/>
    </source>
</evidence>
<proteinExistence type="predicted"/>
<dbReference type="AlphaFoldDB" id="G9XRA6"/>
<dbReference type="Proteomes" id="UP000004416">
    <property type="component" value="Unassembled WGS sequence"/>
</dbReference>
<comment type="caution">
    <text evidence="1">The sequence shown here is derived from an EMBL/GenBank/DDBJ whole genome shotgun (WGS) entry which is preliminary data.</text>
</comment>
<name>G9XRA6_DESHA</name>
<dbReference type="EMBL" id="AFZX01000092">
    <property type="protein sequence ID" value="EHL05744.1"/>
    <property type="molecule type" value="Genomic_DNA"/>
</dbReference>
<gene>
    <name evidence="1" type="ORF">HMPREF0322_03504</name>
</gene>
<sequence length="41" mass="4710">MVDNLEHFLRNVQMSAVFFAYLRCIGLEFLSQCCIGLKADL</sequence>
<reference evidence="1 2" key="1">
    <citation type="submission" date="2011-08" db="EMBL/GenBank/DDBJ databases">
        <authorList>
            <person name="Weinstock G."/>
            <person name="Sodergren E."/>
            <person name="Clifton S."/>
            <person name="Fulton L."/>
            <person name="Fulton B."/>
            <person name="Courtney L."/>
            <person name="Fronick C."/>
            <person name="Harrison M."/>
            <person name="Strong C."/>
            <person name="Farmer C."/>
            <person name="Delahaunty K."/>
            <person name="Markovic C."/>
            <person name="Hall O."/>
            <person name="Minx P."/>
            <person name="Tomlinson C."/>
            <person name="Mitreva M."/>
            <person name="Hou S."/>
            <person name="Chen J."/>
            <person name="Wollam A."/>
            <person name="Pepin K.H."/>
            <person name="Johnson M."/>
            <person name="Bhonagiri V."/>
            <person name="Zhang X."/>
            <person name="Suruliraj S."/>
            <person name="Warren W."/>
            <person name="Chinwalla A."/>
            <person name="Mardis E.R."/>
            <person name="Wilson R.K."/>
        </authorList>
    </citation>
    <scope>NUCLEOTIDE SEQUENCE [LARGE SCALE GENOMIC DNA]</scope>
    <source>
        <strain evidence="1 2">DP7</strain>
    </source>
</reference>
<accession>G9XRA6</accession>